<evidence type="ECO:0000256" key="1">
    <source>
        <dbReference type="ARBA" id="ARBA00005098"/>
    </source>
</evidence>
<dbReference type="GeneID" id="106807416"/>
<dbReference type="Pfam" id="PF00491">
    <property type="entry name" value="Arginase"/>
    <property type="match status" value="1"/>
</dbReference>
<dbReference type="PANTHER" id="PTHR43782:SF3">
    <property type="entry name" value="ARGINASE"/>
    <property type="match status" value="1"/>
</dbReference>
<evidence type="ECO:0000256" key="10">
    <source>
        <dbReference type="PROSITE-ProRule" id="PRU00742"/>
    </source>
</evidence>
<comment type="pathway">
    <text evidence="1 11">Nitrogen metabolism; urea cycle; L-ornithine and urea from L-arginine: step 1/1.</text>
</comment>
<dbReference type="PANTHER" id="PTHR43782">
    <property type="entry name" value="ARGINASE"/>
    <property type="match status" value="1"/>
</dbReference>
<organism evidence="13 14">
    <name type="scientific">Priapulus caudatus</name>
    <name type="common">Priapulid worm</name>
    <dbReference type="NCBI Taxonomy" id="37621"/>
    <lineage>
        <taxon>Eukaryota</taxon>
        <taxon>Metazoa</taxon>
        <taxon>Ecdysozoa</taxon>
        <taxon>Scalidophora</taxon>
        <taxon>Priapulida</taxon>
        <taxon>Priapulimorpha</taxon>
        <taxon>Priapulimorphida</taxon>
        <taxon>Priapulidae</taxon>
        <taxon>Priapulus</taxon>
    </lineage>
</organism>
<proteinExistence type="inferred from homology"/>
<dbReference type="EC" id="3.5.3.1" evidence="2 11"/>
<dbReference type="CDD" id="cd09989">
    <property type="entry name" value="Arginase"/>
    <property type="match status" value="1"/>
</dbReference>
<evidence type="ECO:0000256" key="11">
    <source>
        <dbReference type="RuleBase" id="RU361159"/>
    </source>
</evidence>
<accession>A0ABM1DZ51</accession>
<dbReference type="InterPro" id="IPR023696">
    <property type="entry name" value="Ureohydrolase_dom_sf"/>
</dbReference>
<dbReference type="InterPro" id="IPR014033">
    <property type="entry name" value="Arginase"/>
</dbReference>
<keyword evidence="4 11" id="KW-0835">Urea cycle</keyword>
<dbReference type="SUPFAM" id="SSF52768">
    <property type="entry name" value="Arginase/deacetylase"/>
    <property type="match status" value="1"/>
</dbReference>
<name>A0ABM1DZ51_PRICU</name>
<evidence type="ECO:0000256" key="6">
    <source>
        <dbReference type="ARBA" id="ARBA00022723"/>
    </source>
</evidence>
<dbReference type="RefSeq" id="XP_014665222.1">
    <property type="nucleotide sequence ID" value="XM_014809736.1"/>
</dbReference>
<evidence type="ECO:0000256" key="12">
    <source>
        <dbReference type="SAM" id="MobiDB-lite"/>
    </source>
</evidence>
<evidence type="ECO:0000256" key="8">
    <source>
        <dbReference type="ARBA" id="ARBA00023211"/>
    </source>
</evidence>
<evidence type="ECO:0000256" key="4">
    <source>
        <dbReference type="ARBA" id="ARBA00022436"/>
    </source>
</evidence>
<sequence>MPSGGEHSSTVREGRAGQQIGRAAGPVRRGIGIVGVPIWHGQPNPGTQWAPKRLRETGVIGGLQRLGWHVNDYGDLQFITFQDDIAYEPNAIYNPRTVGDATRKIAAAVRRSLQDNGISLNIGGDHSMTIGTFHAHAQVFDKPCLVWVDAHADINTAASSVSGHIHGMPVAFMLHETSGLCNVLPGFEWCRPSLTAKDVVYIGLRDIDPPEWDIIDRLGITYFDMKSIDQLGIAAVIKKALDAVNPNRDRPIHLSFDVDGLDTLEAPSTGTPVPGGMKLSEAVYIGEQLHKTGMLTCLDLAEINPDIGSASDQKRTLYAARTIIEACFGKKTLDAALASENGVGLIDYHM</sequence>
<protein>
    <recommendedName>
        <fullName evidence="3 11">Arginase</fullName>
        <ecNumber evidence="2 11">3.5.3.1</ecNumber>
    </recommendedName>
</protein>
<evidence type="ECO:0000313" key="15">
    <source>
        <dbReference type="RefSeq" id="XP_014665223.1"/>
    </source>
</evidence>
<dbReference type="Gene3D" id="3.40.800.10">
    <property type="entry name" value="Ureohydrolase domain"/>
    <property type="match status" value="1"/>
</dbReference>
<dbReference type="Proteomes" id="UP000695022">
    <property type="component" value="Unplaced"/>
</dbReference>
<keyword evidence="13" id="KW-1185">Reference proteome</keyword>
<dbReference type="PROSITE" id="PS51409">
    <property type="entry name" value="ARGINASE_2"/>
    <property type="match status" value="1"/>
</dbReference>
<gene>
    <name evidence="14 15" type="primary">LOC106807416</name>
</gene>
<evidence type="ECO:0000256" key="3">
    <source>
        <dbReference type="ARBA" id="ARBA00018123"/>
    </source>
</evidence>
<dbReference type="RefSeq" id="XP_014665223.1">
    <property type="nucleotide sequence ID" value="XM_014809737.1"/>
</dbReference>
<evidence type="ECO:0000256" key="7">
    <source>
        <dbReference type="ARBA" id="ARBA00022801"/>
    </source>
</evidence>
<comment type="catalytic activity">
    <reaction evidence="9 11">
        <text>L-arginine + H2O = urea + L-ornithine</text>
        <dbReference type="Rhea" id="RHEA:20569"/>
        <dbReference type="ChEBI" id="CHEBI:15377"/>
        <dbReference type="ChEBI" id="CHEBI:16199"/>
        <dbReference type="ChEBI" id="CHEBI:32682"/>
        <dbReference type="ChEBI" id="CHEBI:46911"/>
        <dbReference type="EC" id="3.5.3.1"/>
    </reaction>
</comment>
<reference evidence="14 15" key="1">
    <citation type="submission" date="2025-05" db="UniProtKB">
        <authorList>
            <consortium name="RefSeq"/>
        </authorList>
    </citation>
    <scope>IDENTIFICATION</scope>
</reference>
<feature type="region of interest" description="Disordered" evidence="12">
    <location>
        <begin position="1"/>
        <end position="22"/>
    </location>
</feature>
<keyword evidence="6 11" id="KW-0479">Metal-binding</keyword>
<evidence type="ECO:0000256" key="2">
    <source>
        <dbReference type="ARBA" id="ARBA00012168"/>
    </source>
</evidence>
<dbReference type="InterPro" id="IPR006035">
    <property type="entry name" value="Ureohydrolase"/>
</dbReference>
<keyword evidence="7 11" id="KW-0378">Hydrolase</keyword>
<keyword evidence="8 11" id="KW-0464">Manganese</keyword>
<comment type="similarity">
    <text evidence="10 11">Belongs to the arginase family.</text>
</comment>
<dbReference type="NCBIfam" id="TIGR01229">
    <property type="entry name" value="rocF_arginase"/>
    <property type="match status" value="1"/>
</dbReference>
<comment type="cofactor">
    <cofactor evidence="11">
        <name>Mn(2+)</name>
        <dbReference type="ChEBI" id="CHEBI:29035"/>
    </cofactor>
    <text evidence="11">Binds 2 manganese ions per subunit.</text>
</comment>
<evidence type="ECO:0000256" key="9">
    <source>
        <dbReference type="ARBA" id="ARBA00047391"/>
    </source>
</evidence>
<dbReference type="PRINTS" id="PR00116">
    <property type="entry name" value="ARGINASE"/>
</dbReference>
<dbReference type="PIRSF" id="PIRSF036979">
    <property type="entry name" value="Arginase"/>
    <property type="match status" value="1"/>
</dbReference>
<evidence type="ECO:0000313" key="14">
    <source>
        <dbReference type="RefSeq" id="XP_014665222.1"/>
    </source>
</evidence>
<evidence type="ECO:0000256" key="5">
    <source>
        <dbReference type="ARBA" id="ARBA00022503"/>
    </source>
</evidence>
<keyword evidence="5 11" id="KW-0056">Arginine metabolism</keyword>
<evidence type="ECO:0000313" key="13">
    <source>
        <dbReference type="Proteomes" id="UP000695022"/>
    </source>
</evidence>